<protein>
    <submittedName>
        <fullName evidence="2">Flavodoxin domain-containing protein</fullName>
    </submittedName>
</protein>
<dbReference type="PANTHER" id="PTHR38030:SF2">
    <property type="entry name" value="PROTOPORPHYRINOGEN IX DEHYDROGENASE [QUINONE]"/>
    <property type="match status" value="1"/>
</dbReference>
<dbReference type="SUPFAM" id="SSF52218">
    <property type="entry name" value="Flavoproteins"/>
    <property type="match status" value="1"/>
</dbReference>
<dbReference type="InterPro" id="IPR052200">
    <property type="entry name" value="Protoporphyrinogen_IX_DH"/>
</dbReference>
<name>A0ABW3S4U4_9BACL</name>
<feature type="domain" description="Flavodoxin" evidence="1">
    <location>
        <begin position="4"/>
        <end position="141"/>
    </location>
</feature>
<dbReference type="EMBL" id="JBHTLM010000023">
    <property type="protein sequence ID" value="MFD1179000.1"/>
    <property type="molecule type" value="Genomic_DNA"/>
</dbReference>
<proteinExistence type="predicted"/>
<comment type="caution">
    <text evidence="2">The sequence shown here is derived from an EMBL/GenBank/DDBJ whole genome shotgun (WGS) entry which is preliminary data.</text>
</comment>
<dbReference type="PANTHER" id="PTHR38030">
    <property type="entry name" value="PROTOPORPHYRINOGEN IX DEHYDROGENASE [MENAQUINONE]"/>
    <property type="match status" value="1"/>
</dbReference>
<dbReference type="Pfam" id="PF12724">
    <property type="entry name" value="Flavodoxin_5"/>
    <property type="match status" value="1"/>
</dbReference>
<accession>A0ABW3S4U4</accession>
<evidence type="ECO:0000259" key="1">
    <source>
        <dbReference type="Pfam" id="PF12724"/>
    </source>
</evidence>
<dbReference type="InterPro" id="IPR026816">
    <property type="entry name" value="Flavodoxin_dom"/>
</dbReference>
<organism evidence="2 3">
    <name type="scientific">Paenibacillus puldeungensis</name>
    <dbReference type="NCBI Taxonomy" id="696536"/>
    <lineage>
        <taxon>Bacteria</taxon>
        <taxon>Bacillati</taxon>
        <taxon>Bacillota</taxon>
        <taxon>Bacilli</taxon>
        <taxon>Bacillales</taxon>
        <taxon>Paenibacillaceae</taxon>
        <taxon>Paenibacillus</taxon>
    </lineage>
</organism>
<gene>
    <name evidence="2" type="ORF">ACFQ3W_22230</name>
</gene>
<sequence>MSTLIVYAGKYGCTEKCVNALTSQIKDPVEVINLHHDTVPELSNYDCVIVGGSIYFGQFQKACKQFCTDHLLDLKRRKLGLFICNAAYENTEQFLKEAYPAELLEHATAKAGFGGELNLENMRFLDKFLAKIITKSAQKENKPLPSIHWDEVEAFSETMNLHLV</sequence>
<evidence type="ECO:0000313" key="3">
    <source>
        <dbReference type="Proteomes" id="UP001597262"/>
    </source>
</evidence>
<dbReference type="Gene3D" id="3.40.50.360">
    <property type="match status" value="1"/>
</dbReference>
<dbReference type="RefSeq" id="WP_379321429.1">
    <property type="nucleotide sequence ID" value="NZ_JBHTLM010000023.1"/>
</dbReference>
<evidence type="ECO:0000313" key="2">
    <source>
        <dbReference type="EMBL" id="MFD1179000.1"/>
    </source>
</evidence>
<dbReference type="InterPro" id="IPR029039">
    <property type="entry name" value="Flavoprotein-like_sf"/>
</dbReference>
<dbReference type="Proteomes" id="UP001597262">
    <property type="component" value="Unassembled WGS sequence"/>
</dbReference>
<keyword evidence="3" id="KW-1185">Reference proteome</keyword>
<reference evidence="3" key="1">
    <citation type="journal article" date="2019" name="Int. J. Syst. Evol. Microbiol.">
        <title>The Global Catalogue of Microorganisms (GCM) 10K type strain sequencing project: providing services to taxonomists for standard genome sequencing and annotation.</title>
        <authorList>
            <consortium name="The Broad Institute Genomics Platform"/>
            <consortium name="The Broad Institute Genome Sequencing Center for Infectious Disease"/>
            <person name="Wu L."/>
            <person name="Ma J."/>
        </authorList>
    </citation>
    <scope>NUCLEOTIDE SEQUENCE [LARGE SCALE GENOMIC DNA]</scope>
    <source>
        <strain evidence="3">CCUG 59189</strain>
    </source>
</reference>